<dbReference type="Gene3D" id="3.40.50.720">
    <property type="entry name" value="NAD(P)-binding Rossmann-like Domain"/>
    <property type="match status" value="1"/>
</dbReference>
<dbReference type="Pfam" id="PF00106">
    <property type="entry name" value="adh_short"/>
    <property type="match status" value="1"/>
</dbReference>
<name>A0A0N1H9K1_9EURO</name>
<evidence type="ECO:0000313" key="3">
    <source>
        <dbReference type="EMBL" id="KPI44364.1"/>
    </source>
</evidence>
<proteinExistence type="inferred from homology"/>
<dbReference type="EMBL" id="LFJN01000003">
    <property type="protein sequence ID" value="KPI44364.1"/>
    <property type="molecule type" value="Genomic_DNA"/>
</dbReference>
<comment type="caution">
    <text evidence="3">The sequence shown here is derived from an EMBL/GenBank/DDBJ whole genome shotgun (WGS) entry which is preliminary data.</text>
</comment>
<dbReference type="InterPro" id="IPR036291">
    <property type="entry name" value="NAD(P)-bd_dom_sf"/>
</dbReference>
<dbReference type="PANTHER" id="PTHR42901:SF1">
    <property type="entry name" value="ALCOHOL DEHYDROGENASE"/>
    <property type="match status" value="1"/>
</dbReference>
<dbReference type="PRINTS" id="PR00081">
    <property type="entry name" value="GDHRDH"/>
</dbReference>
<dbReference type="RefSeq" id="XP_018004327.1">
    <property type="nucleotide sequence ID" value="XM_018148937.1"/>
</dbReference>
<reference evidence="3 4" key="1">
    <citation type="submission" date="2015-06" db="EMBL/GenBank/DDBJ databases">
        <title>Draft genome of the ant-associated black yeast Phialophora attae CBS 131958.</title>
        <authorList>
            <person name="Moreno L.F."/>
            <person name="Stielow B.J."/>
            <person name="de Hoog S."/>
            <person name="Vicente V.A."/>
            <person name="Weiss V.A."/>
            <person name="de Vries M."/>
            <person name="Cruz L.M."/>
            <person name="Souza E.M."/>
        </authorList>
    </citation>
    <scope>NUCLEOTIDE SEQUENCE [LARGE SCALE GENOMIC DNA]</scope>
    <source>
        <strain evidence="3 4">CBS 131958</strain>
    </source>
</reference>
<gene>
    <name evidence="3" type="ORF">AB675_8488</name>
</gene>
<sequence>MQHGHTVAFKRLAIKSSERSVLIQVSISRAFHRILTFQLVLRRSYNHHASFVKIHRKPYEALQSRIASKPLAGKSVIVTGGSRGVGLFIVEGFVEAGATKIGLTGRDGARLQATTSKLTKAHPGVTFAPYAVDVVDEKGIKAMFSDFGVPDILVNNAGVFPDNGLFLDQDLEKWWNGIGTNVLGTANVTQKYLQAKGNAPGIVLNCSSMASVMRFPLKGWSGYTTSKLAQARIFEFLRFEHPETRFNTIHPGEIETNGFEVSGAPKHDDMTDGKLTGLFFAWAATEEAAWLKDRFLWAEWDINELAGRKEEILEKDLLLTTIDGFNKGF</sequence>
<organism evidence="3 4">
    <name type="scientific">Cyphellophora attinorum</name>
    <dbReference type="NCBI Taxonomy" id="1664694"/>
    <lineage>
        <taxon>Eukaryota</taxon>
        <taxon>Fungi</taxon>
        <taxon>Dikarya</taxon>
        <taxon>Ascomycota</taxon>
        <taxon>Pezizomycotina</taxon>
        <taxon>Eurotiomycetes</taxon>
        <taxon>Chaetothyriomycetidae</taxon>
        <taxon>Chaetothyriales</taxon>
        <taxon>Cyphellophoraceae</taxon>
        <taxon>Cyphellophora</taxon>
    </lineage>
</organism>
<keyword evidence="2" id="KW-0560">Oxidoreductase</keyword>
<dbReference type="PANTHER" id="PTHR42901">
    <property type="entry name" value="ALCOHOL DEHYDROGENASE"/>
    <property type="match status" value="1"/>
</dbReference>
<comment type="similarity">
    <text evidence="1">Belongs to the short-chain dehydrogenases/reductases (SDR) family.</text>
</comment>
<dbReference type="GO" id="GO:0016491">
    <property type="term" value="F:oxidoreductase activity"/>
    <property type="evidence" value="ECO:0007669"/>
    <property type="project" value="UniProtKB-KW"/>
</dbReference>
<protein>
    <submittedName>
        <fullName evidence="3">3-oxoacyl-[acyl-carrier-protein] FabG</fullName>
    </submittedName>
</protein>
<evidence type="ECO:0000256" key="1">
    <source>
        <dbReference type="ARBA" id="ARBA00006484"/>
    </source>
</evidence>
<dbReference type="Proteomes" id="UP000038010">
    <property type="component" value="Unassembled WGS sequence"/>
</dbReference>
<dbReference type="OrthoDB" id="1933717at2759"/>
<evidence type="ECO:0000313" key="4">
    <source>
        <dbReference type="Proteomes" id="UP000038010"/>
    </source>
</evidence>
<keyword evidence="4" id="KW-1185">Reference proteome</keyword>
<dbReference type="InterPro" id="IPR002347">
    <property type="entry name" value="SDR_fam"/>
</dbReference>
<dbReference type="STRING" id="1664694.A0A0N1H9K1"/>
<dbReference type="GeneID" id="28740817"/>
<dbReference type="CDD" id="cd05233">
    <property type="entry name" value="SDR_c"/>
    <property type="match status" value="1"/>
</dbReference>
<dbReference type="SUPFAM" id="SSF51735">
    <property type="entry name" value="NAD(P)-binding Rossmann-fold domains"/>
    <property type="match status" value="1"/>
</dbReference>
<accession>A0A0N1H9K1</accession>
<dbReference type="AlphaFoldDB" id="A0A0N1H9K1"/>
<dbReference type="VEuPathDB" id="FungiDB:AB675_8488"/>
<evidence type="ECO:0000256" key="2">
    <source>
        <dbReference type="ARBA" id="ARBA00023002"/>
    </source>
</evidence>